<proteinExistence type="inferred from homology"/>
<dbReference type="Gene3D" id="1.10.238.10">
    <property type="entry name" value="EF-hand"/>
    <property type="match status" value="2"/>
</dbReference>
<evidence type="ECO:0000256" key="1">
    <source>
        <dbReference type="ARBA" id="ARBA00004141"/>
    </source>
</evidence>
<dbReference type="InterPro" id="IPR050145">
    <property type="entry name" value="Centrin_CML-like"/>
</dbReference>
<reference evidence="13" key="1">
    <citation type="submission" date="2021-01" db="EMBL/GenBank/DDBJ databases">
        <authorList>
            <person name="Corre E."/>
            <person name="Pelletier E."/>
            <person name="Niang G."/>
            <person name="Scheremetjew M."/>
            <person name="Finn R."/>
            <person name="Kale V."/>
            <person name="Holt S."/>
            <person name="Cochrane G."/>
            <person name="Meng A."/>
            <person name="Brown T."/>
            <person name="Cohen L."/>
        </authorList>
    </citation>
    <scope>NUCLEOTIDE SEQUENCE</scope>
    <source>
        <strain evidence="13">CCMP443</strain>
    </source>
</reference>
<dbReference type="PANTHER" id="PTHR23050">
    <property type="entry name" value="CALCIUM BINDING PROTEIN"/>
    <property type="match status" value="1"/>
</dbReference>
<keyword evidence="9" id="KW-0568">Pathogenesis-related protein</keyword>
<evidence type="ECO:0000256" key="9">
    <source>
        <dbReference type="ARBA" id="ARBA00023265"/>
    </source>
</evidence>
<organism evidence="13">
    <name type="scientific">Hemiselmis tepida</name>
    <dbReference type="NCBI Taxonomy" id="464990"/>
    <lineage>
        <taxon>Eukaryota</taxon>
        <taxon>Cryptophyceae</taxon>
        <taxon>Cryptomonadales</taxon>
        <taxon>Hemiselmidaceae</taxon>
        <taxon>Hemiselmis</taxon>
    </lineage>
</organism>
<dbReference type="InterPro" id="IPR018247">
    <property type="entry name" value="EF_Hand_1_Ca_BS"/>
</dbReference>
<evidence type="ECO:0000256" key="4">
    <source>
        <dbReference type="ARBA" id="ARBA00022737"/>
    </source>
</evidence>
<evidence type="ECO:0000256" key="7">
    <source>
        <dbReference type="ARBA" id="ARBA00022989"/>
    </source>
</evidence>
<dbReference type="Pfam" id="PF13499">
    <property type="entry name" value="EF-hand_7"/>
    <property type="match status" value="2"/>
</dbReference>
<evidence type="ECO:0000313" key="13">
    <source>
        <dbReference type="EMBL" id="CAD8795075.1"/>
    </source>
</evidence>
<dbReference type="PROSITE" id="PS50222">
    <property type="entry name" value="EF_HAND_2"/>
    <property type="match status" value="4"/>
</dbReference>
<feature type="transmembrane region" description="Helical" evidence="10">
    <location>
        <begin position="354"/>
        <end position="374"/>
    </location>
</feature>
<keyword evidence="11" id="KW-0732">Signal</keyword>
<comment type="similarity">
    <text evidence="2">Belongs to the MLO family.</text>
</comment>
<dbReference type="PROSITE" id="PS00018">
    <property type="entry name" value="EF_HAND_1"/>
    <property type="match status" value="3"/>
</dbReference>
<feature type="domain" description="EF-hand" evidence="12">
    <location>
        <begin position="495"/>
        <end position="530"/>
    </location>
</feature>
<evidence type="ECO:0000256" key="6">
    <source>
        <dbReference type="ARBA" id="ARBA00022837"/>
    </source>
</evidence>
<keyword evidence="4" id="KW-0677">Repeat</keyword>
<dbReference type="InterPro" id="IPR002048">
    <property type="entry name" value="EF_hand_dom"/>
</dbReference>
<dbReference type="InterPro" id="IPR004326">
    <property type="entry name" value="Mlo"/>
</dbReference>
<dbReference type="SMART" id="SM00054">
    <property type="entry name" value="EFh"/>
    <property type="match status" value="4"/>
</dbReference>
<keyword evidence="5" id="KW-0611">Plant defense</keyword>
<dbReference type="GO" id="GO:0006952">
    <property type="term" value="P:defense response"/>
    <property type="evidence" value="ECO:0007669"/>
    <property type="project" value="UniProtKB-KW"/>
</dbReference>
<feature type="transmembrane region" description="Helical" evidence="10">
    <location>
        <begin position="394"/>
        <end position="414"/>
    </location>
</feature>
<dbReference type="EMBL" id="HBFN01015080">
    <property type="protein sequence ID" value="CAD8795075.1"/>
    <property type="molecule type" value="Transcribed_RNA"/>
</dbReference>
<keyword evidence="8 10" id="KW-0472">Membrane</keyword>
<evidence type="ECO:0000256" key="8">
    <source>
        <dbReference type="ARBA" id="ARBA00023136"/>
    </source>
</evidence>
<feature type="domain" description="EF-hand" evidence="12">
    <location>
        <begin position="608"/>
        <end position="643"/>
    </location>
</feature>
<feature type="domain" description="EF-hand" evidence="12">
    <location>
        <begin position="572"/>
        <end position="607"/>
    </location>
</feature>
<dbReference type="Pfam" id="PF03094">
    <property type="entry name" value="Mlo"/>
    <property type="match status" value="1"/>
</dbReference>
<feature type="transmembrane region" description="Helical" evidence="10">
    <location>
        <begin position="93"/>
        <end position="113"/>
    </location>
</feature>
<feature type="transmembrane region" description="Helical" evidence="10">
    <location>
        <begin position="214"/>
        <end position="231"/>
    </location>
</feature>
<keyword evidence="6" id="KW-0106">Calcium</keyword>
<name>A0A7S0VSZ4_9CRYP</name>
<feature type="transmembrane region" description="Helical" evidence="10">
    <location>
        <begin position="243"/>
        <end position="264"/>
    </location>
</feature>
<protein>
    <recommendedName>
        <fullName evidence="12">EF-hand domain-containing protein</fullName>
    </recommendedName>
</protein>
<accession>A0A7S0VSZ4</accession>
<keyword evidence="7 10" id="KW-1133">Transmembrane helix</keyword>
<comment type="subcellular location">
    <subcellularLocation>
        <location evidence="1">Membrane</location>
        <topology evidence="1">Multi-pass membrane protein</topology>
    </subcellularLocation>
</comment>
<sequence>MAIKARWGFAFVTIIIIFSVAFVKGSEFVKHAVPEELEEVVAALMEELTTLGFLGFAFFITTMDLGGGESLIEQASIYALNEPEALKELFEGLHYLVFFISLSFILCTVGGLWNFQYGPGGNKAWAIYEEHGIDVAMGEKKEVLSIERSALNAHGRLATEWAKDDATSQAEYLRIRTRFILNSEDPRLDADFDFHKYLQRRVGEIFSSLIEVEWRDWLVTWLVLLLFWSVVQEGMIMEKLLLLYGLFMIMIMAFCLLLQAKVVWVKNQLLPRVPEEMRESYSSGSLSARAKSSPATSRGVELCPPVSEDQRMVQGAGNIWETYFDKAMELIQVHKRPGNKHERLFWFGSWGPNIMLHMIRLSLLWVIISLALLLSHHLPGIIQLGQAITGLRFFGYLLFFLVAAWHILAMLIVFTTARVYTVCTSIEMLKDSHLIEKIVREQKYTKCSKAIEMLFTLNYYLEQAQMLEKAGKEGSTSPRELQQAMFVPETPEEQKALDDLEELFNAYDADGSGELSPQEVKELLQTMGTNLDDEDLTKLIRVMDADGSGEISLMELASVMLNKKKLNGAQTKLSDVGKQLFDMFDKEGDGTINVQEMVECFSKMGKNWDMDQVHMFFDLIDQDGSGEVDRAEFMDFCNELESMRK</sequence>
<dbReference type="GO" id="GO:0016020">
    <property type="term" value="C:membrane"/>
    <property type="evidence" value="ECO:0007669"/>
    <property type="project" value="UniProtKB-SubCell"/>
</dbReference>
<feature type="signal peptide" evidence="11">
    <location>
        <begin position="1"/>
        <end position="25"/>
    </location>
</feature>
<gene>
    <name evidence="13" type="ORF">HTEP1355_LOCUS8714</name>
</gene>
<evidence type="ECO:0000256" key="2">
    <source>
        <dbReference type="ARBA" id="ARBA00006574"/>
    </source>
</evidence>
<evidence type="ECO:0000256" key="10">
    <source>
        <dbReference type="SAM" id="Phobius"/>
    </source>
</evidence>
<dbReference type="GO" id="GO:0005509">
    <property type="term" value="F:calcium ion binding"/>
    <property type="evidence" value="ECO:0007669"/>
    <property type="project" value="InterPro"/>
</dbReference>
<dbReference type="InterPro" id="IPR011992">
    <property type="entry name" value="EF-hand-dom_pair"/>
</dbReference>
<keyword evidence="3 10" id="KW-0812">Transmembrane</keyword>
<feature type="chain" id="PRO_5030608753" description="EF-hand domain-containing protein" evidence="11">
    <location>
        <begin position="26"/>
        <end position="645"/>
    </location>
</feature>
<evidence type="ECO:0000256" key="5">
    <source>
        <dbReference type="ARBA" id="ARBA00022821"/>
    </source>
</evidence>
<evidence type="ECO:0000256" key="11">
    <source>
        <dbReference type="SAM" id="SignalP"/>
    </source>
</evidence>
<feature type="domain" description="EF-hand" evidence="12">
    <location>
        <begin position="531"/>
        <end position="566"/>
    </location>
</feature>
<evidence type="ECO:0000256" key="3">
    <source>
        <dbReference type="ARBA" id="ARBA00022692"/>
    </source>
</evidence>
<dbReference type="AlphaFoldDB" id="A0A7S0VSZ4"/>
<evidence type="ECO:0000259" key="12">
    <source>
        <dbReference type="PROSITE" id="PS50222"/>
    </source>
</evidence>
<dbReference type="SUPFAM" id="SSF47473">
    <property type="entry name" value="EF-hand"/>
    <property type="match status" value="1"/>
</dbReference>